<dbReference type="Proteomes" id="UP000248857">
    <property type="component" value="Unassembled WGS sequence"/>
</dbReference>
<evidence type="ECO:0000313" key="1">
    <source>
        <dbReference type="EMBL" id="PZD70626.1"/>
    </source>
</evidence>
<dbReference type="RefSeq" id="WP_110988862.1">
    <property type="nucleotide sequence ID" value="NZ_CAWNWM010000032.1"/>
</dbReference>
<gene>
    <name evidence="1" type="ORF">C1752_10476</name>
</gene>
<dbReference type="AlphaFoldDB" id="A0A2W1J940"/>
<dbReference type="EMBL" id="PQWO01000032">
    <property type="protein sequence ID" value="PZD70626.1"/>
    <property type="molecule type" value="Genomic_DNA"/>
</dbReference>
<accession>A0A2W1J940</accession>
<reference evidence="1 2" key="1">
    <citation type="journal article" date="2018" name="Sci. Rep.">
        <title>A novel species of the marine cyanobacterium Acaryochloris with a unique pigment content and lifestyle.</title>
        <authorList>
            <person name="Partensky F."/>
            <person name="Six C."/>
            <person name="Ratin M."/>
            <person name="Garczarek L."/>
            <person name="Vaulot D."/>
            <person name="Probert I."/>
            <person name="Calteau A."/>
            <person name="Gourvil P."/>
            <person name="Marie D."/>
            <person name="Grebert T."/>
            <person name="Bouchier C."/>
            <person name="Le Panse S."/>
            <person name="Gachenot M."/>
            <person name="Rodriguez F."/>
            <person name="Garrido J.L."/>
        </authorList>
    </citation>
    <scope>NUCLEOTIDE SEQUENCE [LARGE SCALE GENOMIC DNA]</scope>
    <source>
        <strain evidence="1 2">RCC1774</strain>
    </source>
</reference>
<proteinExistence type="predicted"/>
<protein>
    <submittedName>
        <fullName evidence="1">Uncharacterized protein</fullName>
    </submittedName>
</protein>
<comment type="caution">
    <text evidence="1">The sequence shown here is derived from an EMBL/GenBank/DDBJ whole genome shotgun (WGS) entry which is preliminary data.</text>
</comment>
<dbReference type="OrthoDB" id="578879at2"/>
<name>A0A2W1J940_9CYAN</name>
<keyword evidence="2" id="KW-1185">Reference proteome</keyword>
<organism evidence="1 2">
    <name type="scientific">Acaryochloris thomasi RCC1774</name>
    <dbReference type="NCBI Taxonomy" id="1764569"/>
    <lineage>
        <taxon>Bacteria</taxon>
        <taxon>Bacillati</taxon>
        <taxon>Cyanobacteriota</taxon>
        <taxon>Cyanophyceae</taxon>
        <taxon>Acaryochloridales</taxon>
        <taxon>Acaryochloridaceae</taxon>
        <taxon>Acaryochloris</taxon>
        <taxon>Acaryochloris thomasi</taxon>
    </lineage>
</organism>
<sequence length="170" mass="19214">MSFLDEKVPKYSRAFSQVIVPLKQDAIALNESLLAPDAHHRATAAGWQQYQQQLNPSQPKTAVVDWRLLKGFTGYTRDDLIGFCLDEGLPPISGKLTPHEARTFRDVVLCNWAMVEGYFSEHWQAREALADLRRMLPWTVAERKLFEEWASVCQGNAAGQASRFYGQATA</sequence>
<evidence type="ECO:0000313" key="2">
    <source>
        <dbReference type="Proteomes" id="UP000248857"/>
    </source>
</evidence>